<dbReference type="InterPro" id="IPR029058">
    <property type="entry name" value="AB_hydrolase_fold"/>
</dbReference>
<dbReference type="OrthoDB" id="9809549at2"/>
<evidence type="ECO:0000313" key="2">
    <source>
        <dbReference type="EMBL" id="NSL88238.1"/>
    </source>
</evidence>
<dbReference type="GO" id="GO:0006508">
    <property type="term" value="P:proteolysis"/>
    <property type="evidence" value="ECO:0007669"/>
    <property type="project" value="InterPro"/>
</dbReference>
<dbReference type="InterPro" id="IPR022742">
    <property type="entry name" value="Hydrolase_4"/>
</dbReference>
<dbReference type="InterPro" id="IPR053145">
    <property type="entry name" value="AB_hydrolase_Est10"/>
</dbReference>
<sequence length="346" mass="38581">MQPRRKKSFLRSLLKTVIIIAIISCYANFLHPVLFFSKPPLTNVDSSVLQRGIPVAFTSNGYQLKGRLLAPPRPSFKIPAIIFRPGSGATSSYASSGYPGLLKAMLEEQLPMDSMAVLYIDKRGVGASEGQWYNTTFEESAADMKAAAYYLSSLPYIDPHKIIIAGHSEGGWIVEVCLSRYPETFAGGLSLAGPTLDVKEQIIHEFAGTAICVDKKPREAALRKARIFVNVATVMSELFPFTQQWRQLAVTHGFKAAPYIQSIKKPVLFMFGENDRTVWADDCLRELQQIFPGGYPAHIDTVVLKGTNHRIRTAPACYRGSKVYPFSDEARLRINQWIRKVAFSQL</sequence>
<reference evidence="2" key="1">
    <citation type="submission" date="2020-05" db="EMBL/GenBank/DDBJ databases">
        <title>Chitinophaga laudate sp. nov., isolated from a tropical peat swamp.</title>
        <authorList>
            <person name="Goh C.B.S."/>
            <person name="Lee M.S."/>
            <person name="Parimannan S."/>
            <person name="Pasbakhsh P."/>
            <person name="Yule C.M."/>
            <person name="Rajandas H."/>
            <person name="Loke S."/>
            <person name="Croft L."/>
            <person name="Tan J.B.L."/>
        </authorList>
    </citation>
    <scope>NUCLEOTIDE SEQUENCE</scope>
    <source>
        <strain evidence="2">Mgbs1</strain>
    </source>
</reference>
<dbReference type="InterPro" id="IPR002471">
    <property type="entry name" value="Pept_S9_AS"/>
</dbReference>
<dbReference type="SUPFAM" id="SSF53474">
    <property type="entry name" value="alpha/beta-Hydrolases"/>
    <property type="match status" value="1"/>
</dbReference>
<dbReference type="EMBL" id="RIAR02000001">
    <property type="protein sequence ID" value="NSL88238.1"/>
    <property type="molecule type" value="Genomic_DNA"/>
</dbReference>
<dbReference type="GO" id="GO:0004252">
    <property type="term" value="F:serine-type endopeptidase activity"/>
    <property type="evidence" value="ECO:0007669"/>
    <property type="project" value="InterPro"/>
</dbReference>
<dbReference type="AlphaFoldDB" id="A0A3S1AYU4"/>
<dbReference type="PANTHER" id="PTHR43265:SF1">
    <property type="entry name" value="ESTERASE ESTD"/>
    <property type="match status" value="1"/>
</dbReference>
<dbReference type="PANTHER" id="PTHR43265">
    <property type="entry name" value="ESTERASE ESTD"/>
    <property type="match status" value="1"/>
</dbReference>
<protein>
    <submittedName>
        <fullName evidence="2">Prolyl oligopeptidase family serine peptidase</fullName>
    </submittedName>
</protein>
<evidence type="ECO:0000259" key="1">
    <source>
        <dbReference type="Pfam" id="PF12146"/>
    </source>
</evidence>
<evidence type="ECO:0000313" key="3">
    <source>
        <dbReference type="Proteomes" id="UP000281028"/>
    </source>
</evidence>
<accession>A0A3S1AYU4</accession>
<comment type="caution">
    <text evidence="2">The sequence shown here is derived from an EMBL/GenBank/DDBJ whole genome shotgun (WGS) entry which is preliminary data.</text>
</comment>
<dbReference type="PROSITE" id="PS00708">
    <property type="entry name" value="PRO_ENDOPEP_SER"/>
    <property type="match status" value="1"/>
</dbReference>
<dbReference type="GO" id="GO:0052689">
    <property type="term" value="F:carboxylic ester hydrolase activity"/>
    <property type="evidence" value="ECO:0007669"/>
    <property type="project" value="TreeGrafter"/>
</dbReference>
<gene>
    <name evidence="2" type="ORF">ECE50_015460</name>
</gene>
<feature type="domain" description="Serine aminopeptidase S33" evidence="1">
    <location>
        <begin position="108"/>
        <end position="209"/>
    </location>
</feature>
<dbReference type="Gene3D" id="3.40.50.1820">
    <property type="entry name" value="alpha/beta hydrolase"/>
    <property type="match status" value="1"/>
</dbReference>
<keyword evidence="3" id="KW-1185">Reference proteome</keyword>
<dbReference type="Proteomes" id="UP000281028">
    <property type="component" value="Unassembled WGS sequence"/>
</dbReference>
<dbReference type="Pfam" id="PF12146">
    <property type="entry name" value="Hydrolase_4"/>
    <property type="match status" value="1"/>
</dbReference>
<name>A0A3S1AYU4_9BACT</name>
<proteinExistence type="predicted"/>
<organism evidence="2 3">
    <name type="scientific">Chitinophaga solisilvae</name>
    <dbReference type="NCBI Taxonomy" id="1233460"/>
    <lineage>
        <taxon>Bacteria</taxon>
        <taxon>Pseudomonadati</taxon>
        <taxon>Bacteroidota</taxon>
        <taxon>Chitinophagia</taxon>
        <taxon>Chitinophagales</taxon>
        <taxon>Chitinophagaceae</taxon>
        <taxon>Chitinophaga</taxon>
    </lineage>
</organism>